<dbReference type="AlphaFoldDB" id="A0A928VPN0"/>
<gene>
    <name evidence="1" type="ORF">IQ266_17385</name>
</gene>
<reference evidence="1" key="1">
    <citation type="submission" date="2020-10" db="EMBL/GenBank/DDBJ databases">
        <authorList>
            <person name="Castelo-Branco R."/>
            <person name="Eusebio N."/>
            <person name="Adriana R."/>
            <person name="Vieira A."/>
            <person name="Brugerolle De Fraissinette N."/>
            <person name="Rezende De Castro R."/>
            <person name="Schneider M.P."/>
            <person name="Vasconcelos V."/>
            <person name="Leao P.N."/>
        </authorList>
    </citation>
    <scope>NUCLEOTIDE SEQUENCE</scope>
    <source>
        <strain evidence="1">LEGE 11480</strain>
    </source>
</reference>
<keyword evidence="2" id="KW-1185">Reference proteome</keyword>
<evidence type="ECO:0000313" key="2">
    <source>
        <dbReference type="Proteomes" id="UP000625316"/>
    </source>
</evidence>
<protein>
    <submittedName>
        <fullName evidence="1">Uncharacterized protein</fullName>
    </submittedName>
</protein>
<evidence type="ECO:0000313" key="1">
    <source>
        <dbReference type="EMBL" id="MBE9031508.1"/>
    </source>
</evidence>
<dbReference type="EMBL" id="JADEXQ010000066">
    <property type="protein sequence ID" value="MBE9031508.1"/>
    <property type="molecule type" value="Genomic_DNA"/>
</dbReference>
<dbReference type="Proteomes" id="UP000625316">
    <property type="component" value="Unassembled WGS sequence"/>
</dbReference>
<name>A0A928VPN0_9CYAN</name>
<dbReference type="RefSeq" id="WP_264326336.1">
    <property type="nucleotide sequence ID" value="NZ_JADEXQ010000066.1"/>
</dbReference>
<accession>A0A928VPN0</accession>
<sequence>MKARLFLIPAVLLLCVACRPKPNKVSDAANTGGNGQPSVKVDRRLGNFKAVPGTPFQMAPIVAAEWERSLLSKSNYPAGQTANYLFLDTETATFVKLLDDNRQLITNTSQFPTGPKACRPKTACAGQSETVKSIVYTIVKQDTNNDQRLTTDDSQTIAVSDANGKNYTELIQDADVVYHKVYKQATQRLLVAYARDGKRLLDVIDLTKKQVIETKPMVALGADVK</sequence>
<organism evidence="1 2">
    <name type="scientific">Romeriopsis navalis LEGE 11480</name>
    <dbReference type="NCBI Taxonomy" id="2777977"/>
    <lineage>
        <taxon>Bacteria</taxon>
        <taxon>Bacillati</taxon>
        <taxon>Cyanobacteriota</taxon>
        <taxon>Cyanophyceae</taxon>
        <taxon>Leptolyngbyales</taxon>
        <taxon>Leptolyngbyaceae</taxon>
        <taxon>Romeriopsis</taxon>
        <taxon>Romeriopsis navalis</taxon>
    </lineage>
</organism>
<proteinExistence type="predicted"/>
<comment type="caution">
    <text evidence="1">The sequence shown here is derived from an EMBL/GenBank/DDBJ whole genome shotgun (WGS) entry which is preliminary data.</text>
</comment>